<keyword evidence="2" id="KW-0805">Transcription regulation</keyword>
<dbReference type="InterPro" id="IPR010982">
    <property type="entry name" value="Lambda_DNA-bd_dom_sf"/>
</dbReference>
<dbReference type="PRINTS" id="PR00028">
    <property type="entry name" value="POUDOMAIN"/>
</dbReference>
<evidence type="ECO:0000256" key="4">
    <source>
        <dbReference type="ARBA" id="ARBA00023155"/>
    </source>
</evidence>
<keyword evidence="4" id="KW-0371">Homeobox</keyword>
<accession>A0AAD9P4Q8</accession>
<evidence type="ECO:0000256" key="2">
    <source>
        <dbReference type="ARBA" id="ARBA00023015"/>
    </source>
</evidence>
<evidence type="ECO:0000256" key="5">
    <source>
        <dbReference type="ARBA" id="ARBA00023159"/>
    </source>
</evidence>
<gene>
    <name evidence="9" type="ORF">NP493_149g01004</name>
</gene>
<dbReference type="AlphaFoldDB" id="A0AAD9P4Q8"/>
<evidence type="ECO:0000256" key="7">
    <source>
        <dbReference type="ARBA" id="ARBA00023242"/>
    </source>
</evidence>
<evidence type="ECO:0000256" key="6">
    <source>
        <dbReference type="ARBA" id="ARBA00023163"/>
    </source>
</evidence>
<evidence type="ECO:0000313" key="9">
    <source>
        <dbReference type="EMBL" id="KAK2187935.1"/>
    </source>
</evidence>
<dbReference type="Proteomes" id="UP001209878">
    <property type="component" value="Unassembled WGS sequence"/>
</dbReference>
<dbReference type="Pfam" id="PF00157">
    <property type="entry name" value="Pou"/>
    <property type="match status" value="1"/>
</dbReference>
<name>A0AAD9P4Q8_RIDPI</name>
<keyword evidence="3" id="KW-0238">DNA-binding</keyword>
<dbReference type="GO" id="GO:0000978">
    <property type="term" value="F:RNA polymerase II cis-regulatory region sequence-specific DNA binding"/>
    <property type="evidence" value="ECO:0007669"/>
    <property type="project" value="TreeGrafter"/>
</dbReference>
<dbReference type="Gene3D" id="1.10.260.40">
    <property type="entry name" value="lambda repressor-like DNA-binding domains"/>
    <property type="match status" value="1"/>
</dbReference>
<dbReference type="EMBL" id="JAODUO010000149">
    <property type="protein sequence ID" value="KAK2187935.1"/>
    <property type="molecule type" value="Genomic_DNA"/>
</dbReference>
<sequence length="211" mass="23883">MTDNDAYRSHWAHMRLPIHPYALSPWKLPPPGYVADDTLPWTRWMTPRDVRAPVNFLPSTILHFQCGVNLLSRYYPNWPGQDLTAYSPAMREGSLRSATEAPPTPVATAEEEIETADLKSLEDFAASFKARRIKLGYTQTNVGNSLAGVHGSVFSQTTICRFENLQLSYRNACKLRPILDQWLHAAERTQADDTQGELYEQIGTPCVCERE</sequence>
<dbReference type="PROSITE" id="PS51179">
    <property type="entry name" value="POU_3"/>
    <property type="match status" value="1"/>
</dbReference>
<evidence type="ECO:0000256" key="3">
    <source>
        <dbReference type="ARBA" id="ARBA00023125"/>
    </source>
</evidence>
<dbReference type="SMART" id="SM00352">
    <property type="entry name" value="POU"/>
    <property type="match status" value="1"/>
</dbReference>
<comment type="subcellular location">
    <subcellularLocation>
        <location evidence="1">Nucleus</location>
    </subcellularLocation>
</comment>
<dbReference type="GO" id="GO:0000981">
    <property type="term" value="F:DNA-binding transcription factor activity, RNA polymerase II-specific"/>
    <property type="evidence" value="ECO:0007669"/>
    <property type="project" value="TreeGrafter"/>
</dbReference>
<dbReference type="GO" id="GO:0005634">
    <property type="term" value="C:nucleus"/>
    <property type="evidence" value="ECO:0007669"/>
    <property type="project" value="UniProtKB-SubCell"/>
</dbReference>
<dbReference type="PROSITE" id="PS00035">
    <property type="entry name" value="POU_1"/>
    <property type="match status" value="1"/>
</dbReference>
<dbReference type="InterPro" id="IPR013847">
    <property type="entry name" value="POU"/>
</dbReference>
<evidence type="ECO:0000259" key="8">
    <source>
        <dbReference type="PROSITE" id="PS51179"/>
    </source>
</evidence>
<dbReference type="FunFam" id="1.10.260.40:FF:000007">
    <property type="entry name" value="POU domain protein"/>
    <property type="match status" value="1"/>
</dbReference>
<feature type="domain" description="POU-specific" evidence="8">
    <location>
        <begin position="113"/>
        <end position="187"/>
    </location>
</feature>
<organism evidence="9 10">
    <name type="scientific">Ridgeia piscesae</name>
    <name type="common">Tubeworm</name>
    <dbReference type="NCBI Taxonomy" id="27915"/>
    <lineage>
        <taxon>Eukaryota</taxon>
        <taxon>Metazoa</taxon>
        <taxon>Spiralia</taxon>
        <taxon>Lophotrochozoa</taxon>
        <taxon>Annelida</taxon>
        <taxon>Polychaeta</taxon>
        <taxon>Sedentaria</taxon>
        <taxon>Canalipalpata</taxon>
        <taxon>Sabellida</taxon>
        <taxon>Siboglinidae</taxon>
        <taxon>Ridgeia</taxon>
    </lineage>
</organism>
<dbReference type="PANTHER" id="PTHR11636:SF84">
    <property type="entry name" value="NETRIN-1-RELATED"/>
    <property type="match status" value="1"/>
</dbReference>
<keyword evidence="5" id="KW-0010">Activator</keyword>
<dbReference type="PANTHER" id="PTHR11636">
    <property type="entry name" value="POU DOMAIN"/>
    <property type="match status" value="1"/>
</dbReference>
<keyword evidence="10" id="KW-1185">Reference proteome</keyword>
<keyword evidence="6" id="KW-0804">Transcription</keyword>
<evidence type="ECO:0000256" key="1">
    <source>
        <dbReference type="ARBA" id="ARBA00004123"/>
    </source>
</evidence>
<dbReference type="PROSITE" id="PS00465">
    <property type="entry name" value="POU_2"/>
    <property type="match status" value="1"/>
</dbReference>
<reference evidence="9" key="1">
    <citation type="journal article" date="2023" name="Mol. Biol. Evol.">
        <title>Third-Generation Sequencing Reveals the Adaptive Role of the Epigenome in Three Deep-Sea Polychaetes.</title>
        <authorList>
            <person name="Perez M."/>
            <person name="Aroh O."/>
            <person name="Sun Y."/>
            <person name="Lan Y."/>
            <person name="Juniper S.K."/>
            <person name="Young C.R."/>
            <person name="Angers B."/>
            <person name="Qian P.Y."/>
        </authorList>
    </citation>
    <scope>NUCLEOTIDE SEQUENCE</scope>
    <source>
        <strain evidence="9">R07B-5</strain>
    </source>
</reference>
<dbReference type="SUPFAM" id="SSF47413">
    <property type="entry name" value="lambda repressor-like DNA-binding domains"/>
    <property type="match status" value="1"/>
</dbReference>
<keyword evidence="7" id="KW-0539">Nucleus</keyword>
<proteinExistence type="predicted"/>
<dbReference type="InterPro" id="IPR000327">
    <property type="entry name" value="POU_dom"/>
</dbReference>
<protein>
    <recommendedName>
        <fullName evidence="8">POU-specific domain-containing protein</fullName>
    </recommendedName>
</protein>
<dbReference type="InterPro" id="IPR050255">
    <property type="entry name" value="POU_domain_TF"/>
</dbReference>
<evidence type="ECO:0000313" key="10">
    <source>
        <dbReference type="Proteomes" id="UP001209878"/>
    </source>
</evidence>
<comment type="caution">
    <text evidence="9">The sequence shown here is derived from an EMBL/GenBank/DDBJ whole genome shotgun (WGS) entry which is preliminary data.</text>
</comment>